<accession>A0A7H9B284</accession>
<keyword evidence="10 12" id="KW-0472">Membrane</keyword>
<keyword evidence="5 12" id="KW-0489">Methyltransferase</keyword>
<dbReference type="PROSITE" id="PS51564">
    <property type="entry name" value="SAM_ICMT"/>
    <property type="match status" value="1"/>
</dbReference>
<evidence type="ECO:0000256" key="10">
    <source>
        <dbReference type="ARBA" id="ARBA00023136"/>
    </source>
</evidence>
<reference evidence="13 14" key="1">
    <citation type="submission" date="2020-07" db="EMBL/GenBank/DDBJ databases">
        <title>The yeast mating-type switching endonuclease HO is a domesticated member of an unorthodox homing genetic element family.</title>
        <authorList>
            <person name="Coughlan A.Y."/>
            <person name="Lombardi L."/>
            <person name="Braun-Galleani S."/>
            <person name="Martos A.R."/>
            <person name="Galeote V."/>
            <person name="Bigey F."/>
            <person name="Dequin S."/>
            <person name="Byrne K.P."/>
            <person name="Wolfe K.H."/>
        </authorList>
    </citation>
    <scope>NUCLEOTIDE SEQUENCE [LARGE SCALE GENOMIC DNA]</scope>
    <source>
        <strain evidence="13 14">NRRL Y-6702</strain>
    </source>
</reference>
<evidence type="ECO:0000256" key="7">
    <source>
        <dbReference type="ARBA" id="ARBA00022691"/>
    </source>
</evidence>
<evidence type="ECO:0000256" key="9">
    <source>
        <dbReference type="ARBA" id="ARBA00022989"/>
    </source>
</evidence>
<keyword evidence="9 12" id="KW-1133">Transmembrane helix</keyword>
<dbReference type="Proteomes" id="UP000509704">
    <property type="component" value="Chromosome 4"/>
</dbReference>
<comment type="subcellular location">
    <subcellularLocation>
        <location evidence="12">Endoplasmic reticulum membrane</location>
        <topology evidence="12">Multi-pass membrane protein</topology>
    </subcellularLocation>
    <subcellularLocation>
        <location evidence="1">Membrane</location>
        <topology evidence="1">Multi-pass membrane protein</topology>
    </subcellularLocation>
</comment>
<dbReference type="FunFam" id="1.20.120.1630:FF:000018">
    <property type="entry name" value="Protein-S-isoprenylcysteine O-methyltransferase"/>
    <property type="match status" value="1"/>
</dbReference>
<evidence type="ECO:0000256" key="8">
    <source>
        <dbReference type="ARBA" id="ARBA00022692"/>
    </source>
</evidence>
<dbReference type="GO" id="GO:0005789">
    <property type="term" value="C:endoplasmic reticulum membrane"/>
    <property type="evidence" value="ECO:0007669"/>
    <property type="project" value="UniProtKB-SubCell"/>
</dbReference>
<dbReference type="GO" id="GO:0032259">
    <property type="term" value="P:methylation"/>
    <property type="evidence" value="ECO:0007669"/>
    <property type="project" value="UniProtKB-KW"/>
</dbReference>
<evidence type="ECO:0000256" key="3">
    <source>
        <dbReference type="ARBA" id="ARBA00012151"/>
    </source>
</evidence>
<dbReference type="Pfam" id="PF04140">
    <property type="entry name" value="ICMT"/>
    <property type="match status" value="1"/>
</dbReference>
<organism evidence="13 14">
    <name type="scientific">Zygotorulaspora mrakii</name>
    <name type="common">Zygosaccharomyces mrakii</name>
    <dbReference type="NCBI Taxonomy" id="42260"/>
    <lineage>
        <taxon>Eukaryota</taxon>
        <taxon>Fungi</taxon>
        <taxon>Dikarya</taxon>
        <taxon>Ascomycota</taxon>
        <taxon>Saccharomycotina</taxon>
        <taxon>Saccharomycetes</taxon>
        <taxon>Saccharomycetales</taxon>
        <taxon>Saccharomycetaceae</taxon>
        <taxon>Zygotorulaspora</taxon>
    </lineage>
</organism>
<feature type="transmembrane region" description="Helical" evidence="12">
    <location>
        <begin position="123"/>
        <end position="141"/>
    </location>
</feature>
<comment type="similarity">
    <text evidence="2 12">Belongs to the class VI-like SAM-binding methyltransferase superfamily. Isoprenylcysteine carboxyl methyltransferase family.</text>
</comment>
<feature type="transmembrane region" description="Helical" evidence="12">
    <location>
        <begin position="92"/>
        <end position="111"/>
    </location>
</feature>
<evidence type="ECO:0000256" key="1">
    <source>
        <dbReference type="ARBA" id="ARBA00004141"/>
    </source>
</evidence>
<keyword evidence="14" id="KW-1185">Reference proteome</keyword>
<dbReference type="GeneID" id="59236491"/>
<feature type="transmembrane region" description="Helical" evidence="12">
    <location>
        <begin position="184"/>
        <end position="209"/>
    </location>
</feature>
<dbReference type="RefSeq" id="XP_037144495.1">
    <property type="nucleotide sequence ID" value="XM_037288600.1"/>
</dbReference>
<dbReference type="InterPro" id="IPR025770">
    <property type="entry name" value="PPMT_MeTrfase"/>
</dbReference>
<evidence type="ECO:0000256" key="4">
    <source>
        <dbReference type="ARBA" id="ARBA00022507"/>
    </source>
</evidence>
<dbReference type="EC" id="2.1.1.100" evidence="3 12"/>
<proteinExistence type="inferred from homology"/>
<gene>
    <name evidence="13" type="ORF">HG535_0D04770</name>
</gene>
<feature type="transmembrane region" description="Helical" evidence="12">
    <location>
        <begin position="54"/>
        <end position="72"/>
    </location>
</feature>
<evidence type="ECO:0000256" key="6">
    <source>
        <dbReference type="ARBA" id="ARBA00022679"/>
    </source>
</evidence>
<dbReference type="PANTHER" id="PTHR12714:SF9">
    <property type="entry name" value="PROTEIN-S-ISOPRENYLCYSTEINE O-METHYLTRANSFERASE"/>
    <property type="match status" value="1"/>
</dbReference>
<evidence type="ECO:0000256" key="11">
    <source>
        <dbReference type="ARBA" id="ARBA00023656"/>
    </source>
</evidence>
<keyword evidence="4" id="KW-0589">Pheromone response</keyword>
<keyword evidence="12" id="KW-0256">Endoplasmic reticulum</keyword>
<dbReference type="OrthoDB" id="422086at2759"/>
<feature type="transmembrane region" description="Helical" evidence="12">
    <location>
        <begin position="26"/>
        <end position="47"/>
    </location>
</feature>
<dbReference type="GO" id="GO:0004671">
    <property type="term" value="F:protein C-terminal S-isoprenylcysteine carboxyl O-methyltransferase activity"/>
    <property type="evidence" value="ECO:0007669"/>
    <property type="project" value="UniProtKB-EC"/>
</dbReference>
<keyword evidence="8 12" id="KW-0812">Transmembrane</keyword>
<dbReference type="GO" id="GO:0007323">
    <property type="term" value="P:peptide pheromone maturation"/>
    <property type="evidence" value="ECO:0007669"/>
    <property type="project" value="UniProtKB-ARBA"/>
</dbReference>
<dbReference type="Gene3D" id="1.20.120.1630">
    <property type="match status" value="1"/>
</dbReference>
<evidence type="ECO:0000313" key="14">
    <source>
        <dbReference type="Proteomes" id="UP000509704"/>
    </source>
</evidence>
<dbReference type="AlphaFoldDB" id="A0A7H9B284"/>
<protein>
    <recommendedName>
        <fullName evidence="11 12">Protein-S-isoprenylcysteine O-methyltransferase</fullName>
        <ecNumber evidence="3 12">2.1.1.100</ecNumber>
    </recommendedName>
</protein>
<comment type="catalytic activity">
    <reaction evidence="12">
        <text>[protein]-C-terminal S-[(2E,6E)-farnesyl]-L-cysteine + S-adenosyl-L-methionine = [protein]-C-terminal S-[(2E,6E)-farnesyl]-L-cysteine methyl ester + S-adenosyl-L-homocysteine</text>
        <dbReference type="Rhea" id="RHEA:21672"/>
        <dbReference type="Rhea" id="RHEA-COMP:12125"/>
        <dbReference type="Rhea" id="RHEA-COMP:12126"/>
        <dbReference type="ChEBI" id="CHEBI:57856"/>
        <dbReference type="ChEBI" id="CHEBI:59789"/>
        <dbReference type="ChEBI" id="CHEBI:90510"/>
        <dbReference type="ChEBI" id="CHEBI:90511"/>
        <dbReference type="EC" id="2.1.1.100"/>
    </reaction>
</comment>
<dbReference type="EMBL" id="CP058607">
    <property type="protein sequence ID" value="QLG72768.1"/>
    <property type="molecule type" value="Genomic_DNA"/>
</dbReference>
<dbReference type="KEGG" id="zmk:HG535_0D04770"/>
<name>A0A7H9B284_ZYGMR</name>
<dbReference type="PANTHER" id="PTHR12714">
    <property type="entry name" value="PROTEIN-S ISOPRENYLCYSTEINE O-METHYLTRANSFERASE"/>
    <property type="match status" value="1"/>
</dbReference>
<dbReference type="GO" id="GO:0019236">
    <property type="term" value="P:response to pheromone"/>
    <property type="evidence" value="ECO:0007669"/>
    <property type="project" value="UniProtKB-KW"/>
</dbReference>
<sequence>MSRVTNSMDKSSADVNRYADISNNPLHTVTFTSFALGTVLGLFLGLIKVVKMKNLNAYIVFLCFFHFMEYFITAKYNPLKVNQDSFLLNNGSVYILCHLIATLEYVIEYIFYPNIKVTGHSKFRFSIIVAGYLCISAGQAIRSLAMSTAGKSFSHVLQTKKKKDHTLIQSGVYQWFRHPSYFGFFWWALGTQMILLNPVSFTLFAVVLWKFFHDRIKTEEIYLIKFFGDDYIKFKTCVPVRIPFIE</sequence>
<evidence type="ECO:0000256" key="2">
    <source>
        <dbReference type="ARBA" id="ARBA00009140"/>
    </source>
</evidence>
<keyword evidence="7 12" id="KW-0949">S-adenosyl-L-methionine</keyword>
<evidence type="ECO:0000256" key="5">
    <source>
        <dbReference type="ARBA" id="ARBA00022603"/>
    </source>
</evidence>
<evidence type="ECO:0000256" key="12">
    <source>
        <dbReference type="RuleBase" id="RU362022"/>
    </source>
</evidence>
<keyword evidence="6" id="KW-0808">Transferase</keyword>
<evidence type="ECO:0000313" key="13">
    <source>
        <dbReference type="EMBL" id="QLG72768.1"/>
    </source>
</evidence>
<dbReference type="InterPro" id="IPR007269">
    <property type="entry name" value="ICMT_MeTrfase"/>
</dbReference>